<gene>
    <name evidence="1" type="ORF">ACOLOM_LOCUS1282</name>
</gene>
<reference evidence="1" key="1">
    <citation type="submission" date="2021-06" db="EMBL/GenBank/DDBJ databases">
        <authorList>
            <person name="Kallberg Y."/>
            <person name="Tangrot J."/>
            <person name="Rosling A."/>
        </authorList>
    </citation>
    <scope>NUCLEOTIDE SEQUENCE</scope>
    <source>
        <strain evidence="1">CL356</strain>
    </source>
</reference>
<organism evidence="1 2">
    <name type="scientific">Acaulospora colombiana</name>
    <dbReference type="NCBI Taxonomy" id="27376"/>
    <lineage>
        <taxon>Eukaryota</taxon>
        <taxon>Fungi</taxon>
        <taxon>Fungi incertae sedis</taxon>
        <taxon>Mucoromycota</taxon>
        <taxon>Glomeromycotina</taxon>
        <taxon>Glomeromycetes</taxon>
        <taxon>Diversisporales</taxon>
        <taxon>Acaulosporaceae</taxon>
        <taxon>Acaulospora</taxon>
    </lineage>
</organism>
<dbReference type="EMBL" id="CAJVPT010001512">
    <property type="protein sequence ID" value="CAG8463767.1"/>
    <property type="molecule type" value="Genomic_DNA"/>
</dbReference>
<evidence type="ECO:0000313" key="1">
    <source>
        <dbReference type="EMBL" id="CAG8463767.1"/>
    </source>
</evidence>
<feature type="non-terminal residue" evidence="1">
    <location>
        <position position="1"/>
    </location>
</feature>
<dbReference type="Proteomes" id="UP000789525">
    <property type="component" value="Unassembled WGS sequence"/>
</dbReference>
<comment type="caution">
    <text evidence="1">The sequence shown here is derived from an EMBL/GenBank/DDBJ whole genome shotgun (WGS) entry which is preliminary data.</text>
</comment>
<evidence type="ECO:0000313" key="2">
    <source>
        <dbReference type="Proteomes" id="UP000789525"/>
    </source>
</evidence>
<proteinExistence type="predicted"/>
<name>A0ACA9KBW8_9GLOM</name>
<accession>A0ACA9KBW8</accession>
<sequence length="274" mass="32277">LELRKKEDSSIHTYIEMLPKDFGNMPIYYDDDLTKLVPGNMREMIESQVSKFEKDFINAHEKLCLQISKKEFLWGWLCVNTRCIYLETSIYDARENIAVAPMLDFLNHSSEAKIKGEFNQSTQCYEITTFSPYQKGQQVFINYGPHDNYLTLLDYGFTIPGNPFAYVLIDDEFFEYNVPGEDEQIMKFKLKLLLDNGFYRLLNLDVDDNANTDRENELALSQHSQSLISKWKSTLTGELEKIDDQNEFEIYNWIYDVCFTKLDKCENKLKELRQ</sequence>
<protein>
    <submittedName>
        <fullName evidence="1">16321_t:CDS:1</fullName>
    </submittedName>
</protein>
<keyword evidence="2" id="KW-1185">Reference proteome</keyword>